<keyword evidence="1" id="KW-0472">Membrane</keyword>
<dbReference type="PANTHER" id="PTHR32251">
    <property type="entry name" value="3-OXO-5-ALPHA-STEROID 4-DEHYDROGENASE"/>
    <property type="match status" value="1"/>
</dbReference>
<feature type="transmembrane region" description="Helical" evidence="1">
    <location>
        <begin position="45"/>
        <end position="63"/>
    </location>
</feature>
<gene>
    <name evidence="2" type="ORF">DCP75_13260</name>
</gene>
<protein>
    <submittedName>
        <fullName evidence="2">Uncharacterized protein</fullName>
    </submittedName>
</protein>
<dbReference type="GO" id="GO:0016020">
    <property type="term" value="C:membrane"/>
    <property type="evidence" value="ECO:0007669"/>
    <property type="project" value="TreeGrafter"/>
</dbReference>
<dbReference type="STRING" id="1121937.GCA_000423125_02631"/>
<keyword evidence="1" id="KW-1133">Transmembrane helix</keyword>
<name>A0A3C1KR37_9GAMM</name>
<organism evidence="2 3">
    <name type="scientific">Haliea salexigens</name>
    <dbReference type="NCBI Taxonomy" id="287487"/>
    <lineage>
        <taxon>Bacteria</taxon>
        <taxon>Pseudomonadati</taxon>
        <taxon>Pseudomonadota</taxon>
        <taxon>Gammaproteobacteria</taxon>
        <taxon>Cellvibrionales</taxon>
        <taxon>Halieaceae</taxon>
        <taxon>Haliea</taxon>
    </lineage>
</organism>
<dbReference type="EMBL" id="DMND01000179">
    <property type="protein sequence ID" value="HAN28666.1"/>
    <property type="molecule type" value="Genomic_DNA"/>
</dbReference>
<evidence type="ECO:0000256" key="1">
    <source>
        <dbReference type="SAM" id="Phobius"/>
    </source>
</evidence>
<dbReference type="AlphaFoldDB" id="A0A3C1KR37"/>
<feature type="transmembrane region" description="Helical" evidence="1">
    <location>
        <begin position="97"/>
        <end position="114"/>
    </location>
</feature>
<feature type="transmembrane region" description="Helical" evidence="1">
    <location>
        <begin position="12"/>
        <end position="33"/>
    </location>
</feature>
<keyword evidence="1" id="KW-0812">Transmembrane</keyword>
<proteinExistence type="predicted"/>
<dbReference type="Proteomes" id="UP000259273">
    <property type="component" value="Unassembled WGS sequence"/>
</dbReference>
<feature type="non-terminal residue" evidence="2">
    <location>
        <position position="138"/>
    </location>
</feature>
<dbReference type="Pfam" id="PF06966">
    <property type="entry name" value="DUF1295"/>
    <property type="match status" value="1"/>
</dbReference>
<comment type="caution">
    <text evidence="2">The sequence shown here is derived from an EMBL/GenBank/DDBJ whole genome shotgun (WGS) entry which is preliminary data.</text>
</comment>
<dbReference type="Gene3D" id="1.20.120.1630">
    <property type="match status" value="1"/>
</dbReference>
<dbReference type="InterPro" id="IPR010721">
    <property type="entry name" value="UstE-like"/>
</dbReference>
<dbReference type="PROSITE" id="PS50244">
    <property type="entry name" value="S5A_REDUCTASE"/>
    <property type="match status" value="1"/>
</dbReference>
<accession>A0A3C1KR37</accession>
<feature type="non-terminal residue" evidence="2">
    <location>
        <position position="1"/>
    </location>
</feature>
<evidence type="ECO:0000313" key="3">
    <source>
        <dbReference type="Proteomes" id="UP000259273"/>
    </source>
</evidence>
<sequence length="138" mass="15419">RFDRIKPYAGRFLFTWTLQGLWVVITAGCALAAISSGRAAEPGGLAITGLILWLFGFVVEVVADQQKRRFRHANSAERFIDTGLWAYSRHPNYFGEILLWLSIALMALPALAGWQWATLISPLFVFLLLTRVSGIPLL</sequence>
<dbReference type="PANTHER" id="PTHR32251:SF17">
    <property type="entry name" value="STEROID 5-ALPHA REDUCTASE C-TERMINAL DOMAIN-CONTAINING PROTEIN"/>
    <property type="match status" value="1"/>
</dbReference>
<evidence type="ECO:0000313" key="2">
    <source>
        <dbReference type="EMBL" id="HAN28666.1"/>
    </source>
</evidence>
<reference evidence="2 3" key="1">
    <citation type="journal article" date="2018" name="Nat. Biotechnol.">
        <title>A standardized bacterial taxonomy based on genome phylogeny substantially revises the tree of life.</title>
        <authorList>
            <person name="Parks D.H."/>
            <person name="Chuvochina M."/>
            <person name="Waite D.W."/>
            <person name="Rinke C."/>
            <person name="Skarshewski A."/>
            <person name="Chaumeil P.A."/>
            <person name="Hugenholtz P."/>
        </authorList>
    </citation>
    <scope>NUCLEOTIDE SEQUENCE [LARGE SCALE GENOMIC DNA]</scope>
    <source>
        <strain evidence="2">UBA9158</strain>
    </source>
</reference>